<gene>
    <name evidence="1" type="ORF">A5U30_003837</name>
</gene>
<evidence type="ECO:0008006" key="3">
    <source>
        <dbReference type="Google" id="ProtNLM"/>
    </source>
</evidence>
<organism evidence="1 2">
    <name type="scientific">Escherichia coli</name>
    <dbReference type="NCBI Taxonomy" id="562"/>
    <lineage>
        <taxon>Bacteria</taxon>
        <taxon>Pseudomonadati</taxon>
        <taxon>Pseudomonadota</taxon>
        <taxon>Gammaproteobacteria</taxon>
        <taxon>Enterobacterales</taxon>
        <taxon>Enterobacteriaceae</taxon>
        <taxon>Escherichia</taxon>
    </lineage>
</organism>
<dbReference type="Proteomes" id="UP000555763">
    <property type="component" value="Unassembled WGS sequence"/>
</dbReference>
<accession>A0A828P492</accession>
<protein>
    <recommendedName>
        <fullName evidence="3">AlpA family phage regulatory protein</fullName>
    </recommendedName>
</protein>
<dbReference type="AlphaFoldDB" id="A0A828P492"/>
<reference evidence="1 2" key="1">
    <citation type="submission" date="2020-02" db="EMBL/GenBank/DDBJ databases">
        <authorList>
            <consortium name="PulseNet: The National Subtyping Network for Foodborne Disease Surveillance"/>
            <person name="Tarr C.L."/>
            <person name="Trees E."/>
            <person name="Katz L.S."/>
            <person name="Carleton-Romer H.A."/>
            <person name="Stroika S."/>
            <person name="Kucerova Z."/>
            <person name="Roache K.F."/>
            <person name="Sabol A.L."/>
            <person name="Besser J."/>
            <person name="Gerner-Smidt P."/>
        </authorList>
    </citation>
    <scope>NUCLEOTIDE SEQUENCE [LARGE SCALE GENOMIC DNA]</scope>
    <source>
        <strain evidence="1 2">PNUSAE002719</strain>
    </source>
</reference>
<sequence>MDDITKTNEILLTKDILERYKISRSTLYFWSTPDRKPKSFCKPFPKPTIKGSPSRWWLSDILEWERNNAQVNGASTNPSR</sequence>
<evidence type="ECO:0000313" key="1">
    <source>
        <dbReference type="EMBL" id="EFM8156140.1"/>
    </source>
</evidence>
<dbReference type="EMBL" id="AATLZG010000028">
    <property type="protein sequence ID" value="EFM8156140.1"/>
    <property type="molecule type" value="Genomic_DNA"/>
</dbReference>
<evidence type="ECO:0000313" key="2">
    <source>
        <dbReference type="Proteomes" id="UP000555763"/>
    </source>
</evidence>
<comment type="caution">
    <text evidence="1">The sequence shown here is derived from an EMBL/GenBank/DDBJ whole genome shotgun (WGS) entry which is preliminary data.</text>
</comment>
<name>A0A828P492_ECOLX</name>
<proteinExistence type="predicted"/>